<dbReference type="EMBL" id="PNBA02000003">
    <property type="protein sequence ID" value="KAG6430675.1"/>
    <property type="molecule type" value="Genomic_DNA"/>
</dbReference>
<evidence type="ECO:0000256" key="1">
    <source>
        <dbReference type="SAM" id="MobiDB-lite"/>
    </source>
</evidence>
<accession>A0A8X8YF08</accession>
<name>A0A8X8YF08_SALSN</name>
<reference evidence="2" key="2">
    <citation type="submission" date="2020-08" db="EMBL/GenBank/DDBJ databases">
        <title>Plant Genome Project.</title>
        <authorList>
            <person name="Zhang R.-G."/>
        </authorList>
    </citation>
    <scope>NUCLEOTIDE SEQUENCE</scope>
    <source>
        <strain evidence="2">Huo1</strain>
        <tissue evidence="2">Leaf</tissue>
    </source>
</reference>
<reference evidence="2" key="1">
    <citation type="submission" date="2018-01" db="EMBL/GenBank/DDBJ databases">
        <authorList>
            <person name="Mao J.F."/>
        </authorList>
    </citation>
    <scope>NUCLEOTIDE SEQUENCE</scope>
    <source>
        <strain evidence="2">Huo1</strain>
        <tissue evidence="2">Leaf</tissue>
    </source>
</reference>
<keyword evidence="3" id="KW-1185">Reference proteome</keyword>
<gene>
    <name evidence="2" type="ORF">SASPL_108747</name>
</gene>
<feature type="compositionally biased region" description="Low complexity" evidence="1">
    <location>
        <begin position="38"/>
        <end position="50"/>
    </location>
</feature>
<dbReference type="Proteomes" id="UP000298416">
    <property type="component" value="Unassembled WGS sequence"/>
</dbReference>
<proteinExistence type="predicted"/>
<sequence>MCRYCEPFGKVLFEDIYEGKSKFVRIDDWYAIDLADSSTRSASSSTNSFTVIDGNESNSSSSNSYVEQRIIKTEPKLSTLKRK</sequence>
<feature type="region of interest" description="Disordered" evidence="1">
    <location>
        <begin position="38"/>
        <end position="67"/>
    </location>
</feature>
<protein>
    <submittedName>
        <fullName evidence="2">Uncharacterized protein</fullName>
    </submittedName>
</protein>
<organism evidence="2">
    <name type="scientific">Salvia splendens</name>
    <name type="common">Scarlet sage</name>
    <dbReference type="NCBI Taxonomy" id="180675"/>
    <lineage>
        <taxon>Eukaryota</taxon>
        <taxon>Viridiplantae</taxon>
        <taxon>Streptophyta</taxon>
        <taxon>Embryophyta</taxon>
        <taxon>Tracheophyta</taxon>
        <taxon>Spermatophyta</taxon>
        <taxon>Magnoliopsida</taxon>
        <taxon>eudicotyledons</taxon>
        <taxon>Gunneridae</taxon>
        <taxon>Pentapetalae</taxon>
        <taxon>asterids</taxon>
        <taxon>lamiids</taxon>
        <taxon>Lamiales</taxon>
        <taxon>Lamiaceae</taxon>
        <taxon>Nepetoideae</taxon>
        <taxon>Mentheae</taxon>
        <taxon>Salviinae</taxon>
        <taxon>Salvia</taxon>
        <taxon>Salvia subgen. Calosphace</taxon>
        <taxon>core Calosphace</taxon>
    </lineage>
</organism>
<evidence type="ECO:0000313" key="2">
    <source>
        <dbReference type="EMBL" id="KAG6430675.1"/>
    </source>
</evidence>
<dbReference type="AlphaFoldDB" id="A0A8X8YF08"/>
<comment type="caution">
    <text evidence="2">The sequence shown here is derived from an EMBL/GenBank/DDBJ whole genome shotgun (WGS) entry which is preliminary data.</text>
</comment>
<evidence type="ECO:0000313" key="3">
    <source>
        <dbReference type="Proteomes" id="UP000298416"/>
    </source>
</evidence>